<dbReference type="GO" id="GO:0003700">
    <property type="term" value="F:DNA-binding transcription factor activity"/>
    <property type="evidence" value="ECO:0007669"/>
    <property type="project" value="InterPro"/>
</dbReference>
<keyword evidence="1" id="KW-0805">Transcription regulation</keyword>
<keyword evidence="3" id="KW-0804">Transcription</keyword>
<proteinExistence type="predicted"/>
<reference evidence="5 6" key="1">
    <citation type="submission" date="2018-10" db="EMBL/GenBank/DDBJ databases">
        <title>The genome of Streptomyces dangxiongensis Z022.</title>
        <authorList>
            <person name="Zhang B."/>
        </authorList>
    </citation>
    <scope>NUCLEOTIDE SEQUENCE [LARGE SCALE GENOMIC DNA]</scope>
    <source>
        <strain evidence="5 6">Z022</strain>
    </source>
</reference>
<evidence type="ECO:0000256" key="3">
    <source>
        <dbReference type="ARBA" id="ARBA00023163"/>
    </source>
</evidence>
<dbReference type="KEGG" id="sdd:D9753_15545"/>
<evidence type="ECO:0000313" key="6">
    <source>
        <dbReference type="Proteomes" id="UP000268329"/>
    </source>
</evidence>
<dbReference type="InterPro" id="IPR036388">
    <property type="entry name" value="WH-like_DNA-bd_sf"/>
</dbReference>
<sequence length="371" mass="40667">MATDGDASGPNTAERWARVSVVPSPLAELGMALHALSEPGHHPDLRGWATAVSSRLDPCLADRLCEADFLWRTTFSDVFAPFAGIPGGQALPGATLAEELDQLDTLTDEQFVNAALEFTCQLRYDLKEPGPLDDPELRRRSLELAAARGSVQERFTRRLLTDPPAVRAWFRQLMLDCDEAFFAEAWARVHPQLAADARHRTDLLRRKGLGEALTSLSGAISLDEEAGIITVDKLLVGHAATGEGRLVLVPTSLGWPHVMVLHRYGWQPSITYPASGTRAQAPSVEQLTRRMEALAHPVRMRLCRHLARAPHTTSELADAHGMSAPEISRHLTVLKKAGLISGCRRGRYVQHQLDLSAVARLGSDFIEGVLR</sequence>
<dbReference type="CDD" id="cd00090">
    <property type="entry name" value="HTH_ARSR"/>
    <property type="match status" value="1"/>
</dbReference>
<keyword evidence="2" id="KW-0238">DNA-binding</keyword>
<dbReference type="Pfam" id="PF12840">
    <property type="entry name" value="HTH_20"/>
    <property type="match status" value="1"/>
</dbReference>
<feature type="domain" description="HTH arsR-type" evidence="4">
    <location>
        <begin position="279"/>
        <end position="371"/>
    </location>
</feature>
<keyword evidence="6" id="KW-1185">Reference proteome</keyword>
<dbReference type="PROSITE" id="PS50987">
    <property type="entry name" value="HTH_ARSR_2"/>
    <property type="match status" value="1"/>
</dbReference>
<dbReference type="EMBL" id="CP033073">
    <property type="protein sequence ID" value="AYN43671.1"/>
    <property type="molecule type" value="Genomic_DNA"/>
</dbReference>
<name>A0A3G2JPM7_9ACTN</name>
<organism evidence="5 6">
    <name type="scientific">Streptomyces dangxiongensis</name>
    <dbReference type="NCBI Taxonomy" id="1442032"/>
    <lineage>
        <taxon>Bacteria</taxon>
        <taxon>Bacillati</taxon>
        <taxon>Actinomycetota</taxon>
        <taxon>Actinomycetes</taxon>
        <taxon>Kitasatosporales</taxon>
        <taxon>Streptomycetaceae</taxon>
        <taxon>Streptomyces</taxon>
    </lineage>
</organism>
<dbReference type="Pfam" id="PF19361">
    <property type="entry name" value="DUF5937"/>
    <property type="match status" value="1"/>
</dbReference>
<dbReference type="PANTHER" id="PTHR33154:SF33">
    <property type="entry name" value="TRANSCRIPTIONAL REPRESSOR SDPR"/>
    <property type="match status" value="1"/>
</dbReference>
<dbReference type="NCBIfam" id="NF033788">
    <property type="entry name" value="HTH_metalloreg"/>
    <property type="match status" value="1"/>
</dbReference>
<evidence type="ECO:0000313" key="5">
    <source>
        <dbReference type="EMBL" id="AYN43671.1"/>
    </source>
</evidence>
<dbReference type="PRINTS" id="PR00778">
    <property type="entry name" value="HTHARSR"/>
</dbReference>
<gene>
    <name evidence="5" type="ORF">D9753_15545</name>
</gene>
<evidence type="ECO:0000256" key="2">
    <source>
        <dbReference type="ARBA" id="ARBA00023125"/>
    </source>
</evidence>
<dbReference type="InterPro" id="IPR001845">
    <property type="entry name" value="HTH_ArsR_DNA-bd_dom"/>
</dbReference>
<dbReference type="InterPro" id="IPR036390">
    <property type="entry name" value="WH_DNA-bd_sf"/>
</dbReference>
<dbReference type="FunFam" id="1.10.10.10:FF:000561">
    <property type="entry name" value="ArsR family transcriptional regulator"/>
    <property type="match status" value="1"/>
</dbReference>
<dbReference type="GO" id="GO:0003677">
    <property type="term" value="F:DNA binding"/>
    <property type="evidence" value="ECO:0007669"/>
    <property type="project" value="UniProtKB-KW"/>
</dbReference>
<evidence type="ECO:0000259" key="4">
    <source>
        <dbReference type="PROSITE" id="PS50987"/>
    </source>
</evidence>
<protein>
    <submittedName>
        <fullName evidence="5">ArsR family transcriptional regulator</fullName>
    </submittedName>
</protein>
<dbReference type="Proteomes" id="UP000268329">
    <property type="component" value="Chromosome"/>
</dbReference>
<dbReference type="AlphaFoldDB" id="A0A3G2JPM7"/>
<dbReference type="InterPro" id="IPR051081">
    <property type="entry name" value="HTH_MetalResp_TranReg"/>
</dbReference>
<dbReference type="SMART" id="SM00418">
    <property type="entry name" value="HTH_ARSR"/>
    <property type="match status" value="1"/>
</dbReference>
<accession>A0A3G2JPM7</accession>
<evidence type="ECO:0000256" key="1">
    <source>
        <dbReference type="ARBA" id="ARBA00023015"/>
    </source>
</evidence>
<dbReference type="InterPro" id="IPR011991">
    <property type="entry name" value="ArsR-like_HTH"/>
</dbReference>
<dbReference type="InterPro" id="IPR045981">
    <property type="entry name" value="DUF5937"/>
</dbReference>
<dbReference type="PANTHER" id="PTHR33154">
    <property type="entry name" value="TRANSCRIPTIONAL REGULATOR, ARSR FAMILY"/>
    <property type="match status" value="1"/>
</dbReference>
<dbReference type="SUPFAM" id="SSF46785">
    <property type="entry name" value="Winged helix' DNA-binding domain"/>
    <property type="match status" value="1"/>
</dbReference>
<dbReference type="OrthoDB" id="3396564at2"/>
<dbReference type="Gene3D" id="1.10.10.10">
    <property type="entry name" value="Winged helix-like DNA-binding domain superfamily/Winged helix DNA-binding domain"/>
    <property type="match status" value="1"/>
</dbReference>